<dbReference type="Gene3D" id="2.60.40.3440">
    <property type="match status" value="1"/>
</dbReference>
<organism evidence="2 3">
    <name type="scientific">Pseudahrensia aquimaris</name>
    <dbReference type="NCBI Taxonomy" id="744461"/>
    <lineage>
        <taxon>Bacteria</taxon>
        <taxon>Pseudomonadati</taxon>
        <taxon>Pseudomonadota</taxon>
        <taxon>Alphaproteobacteria</taxon>
        <taxon>Hyphomicrobiales</taxon>
        <taxon>Ahrensiaceae</taxon>
        <taxon>Pseudahrensia</taxon>
    </lineage>
</organism>
<evidence type="ECO:0000313" key="3">
    <source>
        <dbReference type="Proteomes" id="UP001597101"/>
    </source>
</evidence>
<evidence type="ECO:0000259" key="1">
    <source>
        <dbReference type="Pfam" id="PF14252"/>
    </source>
</evidence>
<dbReference type="Pfam" id="PF14252">
    <property type="entry name" value="DUF4347"/>
    <property type="match status" value="1"/>
</dbReference>
<dbReference type="NCBIfam" id="TIGR01965">
    <property type="entry name" value="VCBS_repeat"/>
    <property type="match status" value="1"/>
</dbReference>
<feature type="domain" description="DUF4347" evidence="1">
    <location>
        <begin position="83"/>
        <end position="236"/>
    </location>
</feature>
<proteinExistence type="predicted"/>
<protein>
    <submittedName>
        <fullName evidence="2">Tandem-95 repeat protein</fullName>
    </submittedName>
</protein>
<dbReference type="RefSeq" id="WP_377213135.1">
    <property type="nucleotide sequence ID" value="NZ_JBHTJV010000010.1"/>
</dbReference>
<dbReference type="SUPFAM" id="SSF141072">
    <property type="entry name" value="CalX-like"/>
    <property type="match status" value="1"/>
</dbReference>
<dbReference type="EMBL" id="JBHTJV010000010">
    <property type="protein sequence ID" value="MFD0917277.1"/>
    <property type="molecule type" value="Genomic_DNA"/>
</dbReference>
<accession>A0ABW3FMA3</accession>
<keyword evidence="3" id="KW-1185">Reference proteome</keyword>
<dbReference type="InterPro" id="IPR038081">
    <property type="entry name" value="CalX-like_sf"/>
</dbReference>
<dbReference type="InterPro" id="IPR013320">
    <property type="entry name" value="ConA-like_dom_sf"/>
</dbReference>
<dbReference type="InterPro" id="IPR010221">
    <property type="entry name" value="VCBS_dom"/>
</dbReference>
<reference evidence="3" key="1">
    <citation type="journal article" date="2019" name="Int. J. Syst. Evol. Microbiol.">
        <title>The Global Catalogue of Microorganisms (GCM) 10K type strain sequencing project: providing services to taxonomists for standard genome sequencing and annotation.</title>
        <authorList>
            <consortium name="The Broad Institute Genomics Platform"/>
            <consortium name="The Broad Institute Genome Sequencing Center for Infectious Disease"/>
            <person name="Wu L."/>
            <person name="Ma J."/>
        </authorList>
    </citation>
    <scope>NUCLEOTIDE SEQUENCE [LARGE SCALE GENOMIC DNA]</scope>
    <source>
        <strain evidence="3">CCUG 60023</strain>
    </source>
</reference>
<dbReference type="Proteomes" id="UP001597101">
    <property type="component" value="Unassembled WGS sequence"/>
</dbReference>
<comment type="caution">
    <text evidence="2">The sequence shown here is derived from an EMBL/GenBank/DDBJ whole genome shotgun (WGS) entry which is preliminary data.</text>
</comment>
<dbReference type="SUPFAM" id="SSF49899">
    <property type="entry name" value="Concanavalin A-like lectins/glucanases"/>
    <property type="match status" value="1"/>
</dbReference>
<evidence type="ECO:0000313" key="2">
    <source>
        <dbReference type="EMBL" id="MFD0917277.1"/>
    </source>
</evidence>
<name>A0ABW3FMA3_9HYPH</name>
<sequence length="2867" mass="293145">MLSTFGKIFRRKAQALETPDRQKPLMRALEPRMLLDAAAVESAEQAADKAVHSEMADLVNVIGDDTLAPEGVALDKADLSRDIVFIDGNVPDIGTILSELDPDVEVHILDLQSDGVGQMADIMDGRTEVAAIHIFSHGGEGFLSLGNGQLTTDTISGSHVESLMRIGASLSEGGDILIYGCNFGAGEQGQAAAERLSQVTGADIAASDDLTGAAEKGGDWDLEVVAGEIQAKSITVEAYGEVLDTFELGTVTAPSVDLQNTRVIATVTYGGIGSTALWANAGTVQTAGGPVAVDIVATVIAESSATDVGVNFGTRDDDEGNTNDPTLDDFRVQIRNGGAATGNTYATENGGTFTQVAENSATIRWEIFEAGTWSVADPAAGVKPAAATVNLTISDIDGGGGLPDSREEIAANLTGLSSYTVQEPTNMNVTNDGTNISVSGTQGQNNEEESWVQFSWGSVNQLDLTYTTHTVNAFYNHDGDGDLVFTNPNTAFATGIDLDSNDSSGATGSNYQTVFLHDGAGSGAPVSIADGDIMVDNDGDRGTSAVITLTNAFAGDDLILDTAVLASLGLTGTVDTSTAGVIQITINGEASTLDYQTAIQSITFQNLNVGFDQTTRQLDVQVFDGAFASGIANTAITFGTIINQPSAVRDIYVGDEDTLLTVPAITGLLANDSDPTNDPITVTGALDSAGNAITVNPVGAATPTVHTLPSGALLTLFADGSLTYDPPADYSGVEFFNYTVEDNTGLSAQSYASINIRGIADAPNVPATIESVVSDEDQNTNTVDLTSTQTDVDGSESLRYLISQIPTGFTLTDGALFFTSASATDIAFLDGWDLTNISLIRPTADNSDEDIVVQLTVESTEPNGSTASSTESVRFNVAAVADAPTLNLNTTAGGGVDVPTPLGPLISATLADADGSETIVSYTFSNFDTGFQLLQNGVPLTPAAGPHTVLAADLATLSLQTTPGFLGVTTVDVVATAEETNAEDDVSLLSANSALGTLSITIDNVDDPVTANPDTGATVSGGTTTITPLTNDVAPDGFDTITLIDGQVPTVGVELTLTSGNGFVTLNADGSVTFRASDTFTGDEVVTYTVADADGDADSSTLTITVNPSWRLTGSTSVAEGSNATYTIEMTGPLTPGQSASVDIALSDIETTNADYADLAAAITAAVATRDDLTFDGTTLTYTANYEGTYSATGGGFTDISGSGTATGLGDEANATAPIGFDFEFYGQNYSSLFINDNGFITFGGSATAWNNTALTSGTVLGGNPTIAVLWDDFNPAAVGEVYYETSGAVGSRTFTAQWDDVAIFGSAATDGGSFQIVLNEADGSINFFYNDVDFDGTNNDQGASATIGVQDGNGIFWQQSFNAANAVASGSSITVQSTAMTPLVIDLGTIEDPTLEADEDFNIALSNATNSGIIAAQDDVTTTITDTNDAPVLNAPVTTGTPVPVTTTLEDTPLVFSAANGNPISIDNPDGNDLSVLLSVSTGILNVTPGSGAIIGSDGTGVVAIQGTQAQVNAALAGLIFTPVADNNGTATLSLLIDDLQGEPNSVVIDTIDIGITAVADTVQDSVVVNATNTVTIPVLNNDTFENVPTNVIATNGANGTVVVNPDNTITYTWTSSATAGSDTFTYTVTSGGVTETETVFVLKYPPAEAEDDTQSTNEDAVINVPAGGVLDNDLTVSVAPTLGYDTIDIANNEWDDASNTFPFTLDPSVTENTSPTTAFTGITSSLVFDGTDGGTATSLNNFGASPGLSASDTTFELWFSYDPADYSGNGAILFETGGGGDGMSIALSDASGGTTGPIDHVLIRFKDGATTVDLLADLEAVVGAGNIAGEFIQVVAAYDKDAVGTDDRLSLYINGNLIDTTTAVGLDDWAGTSGSGLGQSNGSNLPGAFDQFIGEIAIFNVYEASLSDADVKATFDQVAGVTISSYDSTSTLGATVVLNADGSYSYDPTSATALQALQAGDTVVDTFTYTITDANGTESQATVSITVLGVNDAPSGTDGQAIIAEDTSYTFTVANFGYSDPVDGTDDAFNSVLLTTVPADGTLVFDDGVAAPVTLSAGASVSVADITSGYLTFVAAPDQNNTSTPGTSYTQFTFQVVDDGGTALTGEDTDQSPNTFTILVNPVNDAPDAFANTVSADEDVATPLTITPPTDIDDASTALTATITQVPAAGEGTIMYTPDGGGSAMLAAGDTLSMSELATLSFTSAPNYNGTITPLTYTVTDDEGLSDAGSNGTVNITLVPVNDAPVGNDDVVNVTEDTATALNPMAPTDIDDAPADLTVTITAIPNATTQGTVTYTDAGGATQTLGSGDALTLAEFATLSFTPLTDYDGLVDAITYTVSDDDGLTDTGSIAITMVPANDAPDAFTNTVSADEDVATPLTITPPTDIDDASTVLTATITQVPAAGEGTITYSLDGGGSATLAAGDTLSMSELATLSFTSAPNYNGTITPLTYTVTDDDGLSDAGSNGTVNITLVPVNDAPVGNDDVVNVTEDTVTFLNPTPPTDVDDAPTSLTITINQVPNALVQGIVSYTTSGGATATLALGDTLTPAEFNTLRFTPIANYDGLVDTITYTVTDDDNFSDAGSNGSIAITLVAVNDAPDAFLNSVSVVEDTPTPLPVTLPTDVDDALTDLTVTINQVPNPLTQGTVTYTLDGGGTATLSSGSVLSVTEFDTLNFTPVQDFSGSIPSLRYTVRDDDNAADLGSNGTINIIMVPVNDAPDATNESVDVVEDTATALNPTPPVDPDDAPLNLSITITQVPNSITQGTVTYLNGGVSQTLAANDVLTLAQFDTLTFAPVAGYTGSVDSILYTVEDDDNFSDSGSNGSISIVIIEFNDAPEAFADVVGVAEEGTVALNVTAPVDVDDVAA</sequence>
<feature type="non-terminal residue" evidence="2">
    <location>
        <position position="2867"/>
    </location>
</feature>
<dbReference type="NCBIfam" id="NF012211">
    <property type="entry name" value="tand_rpt_95"/>
    <property type="match status" value="4"/>
</dbReference>
<gene>
    <name evidence="2" type="ORF">ACFQ14_12735</name>
</gene>
<dbReference type="Pfam" id="PF17963">
    <property type="entry name" value="Big_9"/>
    <property type="match status" value="5"/>
</dbReference>
<dbReference type="InterPro" id="IPR025592">
    <property type="entry name" value="DUF4347"/>
</dbReference>